<dbReference type="InterPro" id="IPR007111">
    <property type="entry name" value="NACHT_NTPase"/>
</dbReference>
<dbReference type="InterPro" id="IPR027417">
    <property type="entry name" value="P-loop_NTPase"/>
</dbReference>
<accession>A0AAE1PSB7</accession>
<dbReference type="SUPFAM" id="SSF52540">
    <property type="entry name" value="P-loop containing nucleoside triphosphate hydrolases"/>
    <property type="match status" value="2"/>
</dbReference>
<evidence type="ECO:0000313" key="2">
    <source>
        <dbReference type="EMBL" id="KAK4312402.1"/>
    </source>
</evidence>
<protein>
    <recommendedName>
        <fullName evidence="1">NACHT domain-containing protein</fullName>
    </recommendedName>
</protein>
<dbReference type="AlphaFoldDB" id="A0AAE1PSB7"/>
<name>A0AAE1PSB7_9EUCA</name>
<reference evidence="2" key="1">
    <citation type="submission" date="2023-11" db="EMBL/GenBank/DDBJ databases">
        <title>Genome assemblies of two species of porcelain crab, Petrolisthes cinctipes and Petrolisthes manimaculis (Anomura: Porcellanidae).</title>
        <authorList>
            <person name="Angst P."/>
        </authorList>
    </citation>
    <scope>NUCLEOTIDE SEQUENCE</scope>
    <source>
        <strain evidence="2">PB745_02</strain>
        <tissue evidence="2">Gill</tissue>
    </source>
</reference>
<dbReference type="Gene3D" id="3.40.50.300">
    <property type="entry name" value="P-loop containing nucleotide triphosphate hydrolases"/>
    <property type="match status" value="1"/>
</dbReference>
<dbReference type="Pfam" id="PF05729">
    <property type="entry name" value="NACHT"/>
    <property type="match status" value="1"/>
</dbReference>
<evidence type="ECO:0000313" key="3">
    <source>
        <dbReference type="Proteomes" id="UP001292094"/>
    </source>
</evidence>
<gene>
    <name evidence="2" type="ORF">Pmani_016174</name>
</gene>
<comment type="caution">
    <text evidence="2">The sequence shown here is derived from an EMBL/GenBank/DDBJ whole genome shotgun (WGS) entry which is preliminary data.</text>
</comment>
<evidence type="ECO:0000259" key="1">
    <source>
        <dbReference type="PROSITE" id="PS50837"/>
    </source>
</evidence>
<sequence>MNILTGASGGFCEEDLNFLKVFKAVASEGRAAMLQVFKWGCKKSKSKTLEEYLLMVKKMPEKLLKKLFNKTLLNIIRANPECDSFDISLLWLAIKVACDGVAHKDSDEWNTEDKGKLEYNLTLLKNKRNEVAHNVRPLKKDEMKKNIKELRSLIVLIINLASTRFGISSTEKDKIISELNDSLNRTRDQRLLEAEIVEYRKKIDMEHTLYIIKSKGPEELREKYKCLTVINPVSFLDGYDMRVEVDTIYSKLKIIESGRHSNGDVIEIDDLLQVDDSDACKFPQSKRKIILINGCSGAGKTTLTKMLVSEWLKSSLVIKGLLDFDLIFLMECRNAGIEKLSELFEILMPNTSAMTENNIVKCVQNLRLLFIVDGLDELNKASQKLFSDILEISRTGDHTVFCTSRPQKLKDLFKMVPEELGVEHLQITGIPMEQRSNFARKYHDQMILLGKSEQSSEELVKFLEKSSARLKEFYRFPINLVLLTYLWAEKADVKNIKTTTELYHQIHNMLIQKLLQRLKHLDSTRHIPVAELESKVQEFLFEIFRQALLTLKDDEVILNPQTLEKLRKFASDLGLSEREVLSAFLVMKVVWTRSGSEEQISFPHKDMHDFFAANCLYHAISDNEYCKTLMESYLDSSPSKSWWEKLRAPKQSGVIHEILKVVLQGSVDLNKLAKFQNVFKHLAGLLYAKDDSVKGEECEELVKLFCESGITDRDQWLDLLGTVKWNKRTAEYIATNIFNVKLLVKDARIPEYLSLLPYANPRKVIIEIMSDPDDLPDLMQLLTEVAKHNCTVCLYLLHHYRNPEKEKTSDKFLNCLLDDDAKCDVKVVVGNLSGSPIPKLDGFNHVSTAVCDNSHAQNLRNFFRSKYIRVKCVHVQPDVMPAAVCSIPCDFFDEVFLFFSHITDEQVDWASNIAKALTCSSGFHSIRFPASELSLNGCIDLINKMVERKVKITGFGIRGGGLWIDSPHLSKENKKKLDPALSTLKCRFYRKTITRNWDNNDIWTGMVSNTRTMH</sequence>
<dbReference type="PANTHER" id="PTHR46844:SF1">
    <property type="entry name" value="SLR5058 PROTEIN"/>
    <property type="match status" value="1"/>
</dbReference>
<keyword evidence="3" id="KW-1185">Reference proteome</keyword>
<organism evidence="2 3">
    <name type="scientific">Petrolisthes manimaculis</name>
    <dbReference type="NCBI Taxonomy" id="1843537"/>
    <lineage>
        <taxon>Eukaryota</taxon>
        <taxon>Metazoa</taxon>
        <taxon>Ecdysozoa</taxon>
        <taxon>Arthropoda</taxon>
        <taxon>Crustacea</taxon>
        <taxon>Multicrustacea</taxon>
        <taxon>Malacostraca</taxon>
        <taxon>Eumalacostraca</taxon>
        <taxon>Eucarida</taxon>
        <taxon>Decapoda</taxon>
        <taxon>Pleocyemata</taxon>
        <taxon>Anomura</taxon>
        <taxon>Galatheoidea</taxon>
        <taxon>Porcellanidae</taxon>
        <taxon>Petrolisthes</taxon>
    </lineage>
</organism>
<dbReference type="EMBL" id="JAWZYT010001414">
    <property type="protein sequence ID" value="KAK4312402.1"/>
    <property type="molecule type" value="Genomic_DNA"/>
</dbReference>
<dbReference type="PANTHER" id="PTHR46844">
    <property type="entry name" value="SLR5058 PROTEIN"/>
    <property type="match status" value="1"/>
</dbReference>
<proteinExistence type="predicted"/>
<feature type="domain" description="NACHT" evidence="1">
    <location>
        <begin position="288"/>
        <end position="406"/>
    </location>
</feature>
<dbReference type="Proteomes" id="UP001292094">
    <property type="component" value="Unassembled WGS sequence"/>
</dbReference>
<dbReference type="PROSITE" id="PS50837">
    <property type="entry name" value="NACHT"/>
    <property type="match status" value="1"/>
</dbReference>